<keyword evidence="3" id="KW-1185">Reference proteome</keyword>
<feature type="region of interest" description="Disordered" evidence="1">
    <location>
        <begin position="1"/>
        <end position="26"/>
    </location>
</feature>
<accession>L5LTJ1</accession>
<sequence>MASEQQDTETSRTPVTDLTPPQAPLPHSPGFRFIQLYSLLHSKPKNNNLQTLHRAKLRPHTIHGINMSIDPGPRRRCNLNFSPNVRRSPSNSFSSNFTFSFNPTFNPIPVQRPILTLPPTYAANPGPFLSLTPDSSST</sequence>
<gene>
    <name evidence="2" type="ORF">MDA_GLEAN10001578</name>
</gene>
<evidence type="ECO:0000313" key="3">
    <source>
        <dbReference type="Proteomes" id="UP000010556"/>
    </source>
</evidence>
<dbReference type="AlphaFoldDB" id="L5LTJ1"/>
<organism evidence="2 3">
    <name type="scientific">Myotis davidii</name>
    <name type="common">David's myotis</name>
    <dbReference type="NCBI Taxonomy" id="225400"/>
    <lineage>
        <taxon>Eukaryota</taxon>
        <taxon>Metazoa</taxon>
        <taxon>Chordata</taxon>
        <taxon>Craniata</taxon>
        <taxon>Vertebrata</taxon>
        <taxon>Euteleostomi</taxon>
        <taxon>Mammalia</taxon>
        <taxon>Eutheria</taxon>
        <taxon>Laurasiatheria</taxon>
        <taxon>Chiroptera</taxon>
        <taxon>Yangochiroptera</taxon>
        <taxon>Vespertilionidae</taxon>
        <taxon>Myotis</taxon>
    </lineage>
</organism>
<proteinExistence type="predicted"/>
<name>L5LTJ1_MYODS</name>
<evidence type="ECO:0000256" key="1">
    <source>
        <dbReference type="SAM" id="MobiDB-lite"/>
    </source>
</evidence>
<evidence type="ECO:0000313" key="2">
    <source>
        <dbReference type="EMBL" id="ELK29345.1"/>
    </source>
</evidence>
<protein>
    <submittedName>
        <fullName evidence="2">Uncharacterized protein</fullName>
    </submittedName>
</protein>
<reference evidence="3" key="1">
    <citation type="journal article" date="2013" name="Science">
        <title>Comparative analysis of bat genomes provides insight into the evolution of flight and immunity.</title>
        <authorList>
            <person name="Zhang G."/>
            <person name="Cowled C."/>
            <person name="Shi Z."/>
            <person name="Huang Z."/>
            <person name="Bishop-Lilly K.A."/>
            <person name="Fang X."/>
            <person name="Wynne J.W."/>
            <person name="Xiong Z."/>
            <person name="Baker M.L."/>
            <person name="Zhao W."/>
            <person name="Tachedjian M."/>
            <person name="Zhu Y."/>
            <person name="Zhou P."/>
            <person name="Jiang X."/>
            <person name="Ng J."/>
            <person name="Yang L."/>
            <person name="Wu L."/>
            <person name="Xiao J."/>
            <person name="Feng Y."/>
            <person name="Chen Y."/>
            <person name="Sun X."/>
            <person name="Zhang Y."/>
            <person name="Marsh G.A."/>
            <person name="Crameri G."/>
            <person name="Broder C.C."/>
            <person name="Frey K.G."/>
            <person name="Wang L.F."/>
            <person name="Wang J."/>
        </authorList>
    </citation>
    <scope>NUCLEOTIDE SEQUENCE [LARGE SCALE GENOMIC DNA]</scope>
</reference>
<dbReference type="Proteomes" id="UP000010556">
    <property type="component" value="Unassembled WGS sequence"/>
</dbReference>
<dbReference type="EMBL" id="KB108081">
    <property type="protein sequence ID" value="ELK29345.1"/>
    <property type="molecule type" value="Genomic_DNA"/>
</dbReference>